<reference evidence="1 2" key="1">
    <citation type="submission" date="2017-07" db="EMBL/GenBank/DDBJ databases">
        <title>Draft whole genome sequences of clinical Proprionibacteriaceae strains.</title>
        <authorList>
            <person name="Bernier A.-M."/>
            <person name="Bernard K."/>
            <person name="Domingo M.-C."/>
        </authorList>
    </citation>
    <scope>NUCLEOTIDE SEQUENCE [LARGE SCALE GENOMIC DNA]</scope>
    <source>
        <strain evidence="1 2">NML 160184</strain>
    </source>
</reference>
<organism evidence="1 2">
    <name type="scientific">Parenemella sanctibonifatiensis</name>
    <dbReference type="NCBI Taxonomy" id="2016505"/>
    <lineage>
        <taxon>Bacteria</taxon>
        <taxon>Bacillati</taxon>
        <taxon>Actinomycetota</taxon>
        <taxon>Actinomycetes</taxon>
        <taxon>Propionibacteriales</taxon>
        <taxon>Propionibacteriaceae</taxon>
        <taxon>Parenemella</taxon>
    </lineage>
</organism>
<accession>A0A255E137</accession>
<gene>
    <name evidence="1" type="ORF">CGZ92_10625</name>
</gene>
<dbReference type="Proteomes" id="UP000216533">
    <property type="component" value="Unassembled WGS sequence"/>
</dbReference>
<sequence>MGEGMTTPARLRVAGPHEVVPLIPLILGFHPHNCVVAVLLGPEGVMAMRFPPESDLAERIDYVERMAAREHCEIVVIGGFGDGMDGAAAVLFLGLTNLAAAAFSIEGEQWELVGTNMPEVPESGPYQPAGIEGVADLADVMPSREASVAAATPGCLVTDEQEAEDLWHQARDYWQDRPRAERMAQLLWILDDFEADTWVLSGAEAAELTVLISDKAVRDLPVVRLTTDTAETYLDLWGQVAQLVPAGQAADALCLVALSGWLTGNGALANDALESCLAHHPHHELAGLLWQAEMFQTPPRTWEQQRQEIAASMFARAAHQ</sequence>
<dbReference type="Pfam" id="PF13830">
    <property type="entry name" value="DUF4192"/>
    <property type="match status" value="1"/>
</dbReference>
<evidence type="ECO:0000313" key="1">
    <source>
        <dbReference type="EMBL" id="OYN85254.1"/>
    </source>
</evidence>
<name>A0A255E137_9ACTN</name>
<protein>
    <recommendedName>
        <fullName evidence="3">DUF4192 domain-containing protein</fullName>
    </recommendedName>
</protein>
<evidence type="ECO:0000313" key="2">
    <source>
        <dbReference type="Proteomes" id="UP000216533"/>
    </source>
</evidence>
<evidence type="ECO:0008006" key="3">
    <source>
        <dbReference type="Google" id="ProtNLM"/>
    </source>
</evidence>
<proteinExistence type="predicted"/>
<comment type="caution">
    <text evidence="1">The sequence shown here is derived from an EMBL/GenBank/DDBJ whole genome shotgun (WGS) entry which is preliminary data.</text>
</comment>
<dbReference type="InterPro" id="IPR025447">
    <property type="entry name" value="DUF4192"/>
</dbReference>
<dbReference type="EMBL" id="NMVI01000025">
    <property type="protein sequence ID" value="OYN85254.1"/>
    <property type="molecule type" value="Genomic_DNA"/>
</dbReference>
<dbReference type="AlphaFoldDB" id="A0A255E137"/>